<dbReference type="EMBL" id="BT097093">
    <property type="protein sequence ID" value="ACU21274.1"/>
    <property type="molecule type" value="mRNA"/>
</dbReference>
<sequence>MEYDNIELLDCGKTENSNHCNIVALVWNLLKHVPLIRLPICRRLAF</sequence>
<accession>C6THH2</accession>
<reference evidence="1" key="1">
    <citation type="submission" date="2009-08" db="EMBL/GenBank/DDBJ databases">
        <authorList>
            <person name="Cheung F."/>
            <person name="Xiao Y."/>
            <person name="Chan A."/>
            <person name="Moskal W."/>
            <person name="Town C.D."/>
        </authorList>
    </citation>
    <scope>NUCLEOTIDE SEQUENCE</scope>
</reference>
<organism evidence="1">
    <name type="scientific">Glycine max</name>
    <name type="common">Soybean</name>
    <name type="synonym">Glycine hispida</name>
    <dbReference type="NCBI Taxonomy" id="3847"/>
    <lineage>
        <taxon>Eukaryota</taxon>
        <taxon>Viridiplantae</taxon>
        <taxon>Streptophyta</taxon>
        <taxon>Embryophyta</taxon>
        <taxon>Tracheophyta</taxon>
        <taxon>Spermatophyta</taxon>
        <taxon>Magnoliopsida</taxon>
        <taxon>eudicotyledons</taxon>
        <taxon>Gunneridae</taxon>
        <taxon>Pentapetalae</taxon>
        <taxon>rosids</taxon>
        <taxon>fabids</taxon>
        <taxon>Fabales</taxon>
        <taxon>Fabaceae</taxon>
        <taxon>Papilionoideae</taxon>
        <taxon>50 kb inversion clade</taxon>
        <taxon>NPAAA clade</taxon>
        <taxon>indigoferoid/millettioid clade</taxon>
        <taxon>Phaseoleae</taxon>
        <taxon>Glycine</taxon>
        <taxon>Glycine subgen. Soja</taxon>
    </lineage>
</organism>
<protein>
    <submittedName>
        <fullName evidence="1">Uncharacterized protein</fullName>
    </submittedName>
</protein>
<evidence type="ECO:0000313" key="1">
    <source>
        <dbReference type="EMBL" id="ACU21274.1"/>
    </source>
</evidence>
<dbReference type="AlphaFoldDB" id="C6THH2"/>
<name>C6THH2_SOYBN</name>
<proteinExistence type="evidence at transcript level"/>
<feature type="non-terminal residue" evidence="1">
    <location>
        <position position="46"/>
    </location>
</feature>